<keyword evidence="6" id="KW-0963">Cytoplasm</keyword>
<dbReference type="PANTHER" id="PTHR21060:SF15">
    <property type="entry name" value="ACETATE KINASE-RELATED"/>
    <property type="match status" value="1"/>
</dbReference>
<dbReference type="PANTHER" id="PTHR21060">
    <property type="entry name" value="ACETATE KINASE"/>
    <property type="match status" value="1"/>
</dbReference>
<feature type="binding site" evidence="6">
    <location>
        <begin position="338"/>
        <end position="342"/>
    </location>
    <ligand>
        <name>ATP</name>
        <dbReference type="ChEBI" id="CHEBI:30616"/>
    </ligand>
</feature>
<feature type="binding site" evidence="6">
    <location>
        <position position="392"/>
    </location>
    <ligand>
        <name>Mg(2+)</name>
        <dbReference type="ChEBI" id="CHEBI:18420"/>
    </ligand>
</feature>
<evidence type="ECO:0000256" key="7">
    <source>
        <dbReference type="RuleBase" id="RU003835"/>
    </source>
</evidence>
<feature type="binding site" evidence="6">
    <location>
        <begin position="290"/>
        <end position="292"/>
    </location>
    <ligand>
        <name>ATP</name>
        <dbReference type="ChEBI" id="CHEBI:30616"/>
    </ligand>
</feature>
<comment type="pathway">
    <text evidence="6">Metabolic intermediate biosynthesis; acetyl-CoA biosynthesis; acetyl-CoA from acetate: step 1/2.</text>
</comment>
<dbReference type="InterPro" id="IPR023865">
    <property type="entry name" value="Aliphatic_acid_kinase_CS"/>
</dbReference>
<comment type="function">
    <text evidence="6">Catalyzes the formation of acetyl phosphate from acetate and ATP. Can also catalyze the reverse reaction.</text>
</comment>
<dbReference type="GO" id="GO:0005524">
    <property type="term" value="F:ATP binding"/>
    <property type="evidence" value="ECO:0007669"/>
    <property type="project" value="UniProtKB-KW"/>
</dbReference>
<organism evidence="8 9">
    <name type="scientific">Granulicella arctica</name>
    <dbReference type="NCBI Taxonomy" id="940613"/>
    <lineage>
        <taxon>Bacteria</taxon>
        <taxon>Pseudomonadati</taxon>
        <taxon>Acidobacteriota</taxon>
        <taxon>Terriglobia</taxon>
        <taxon>Terriglobales</taxon>
        <taxon>Acidobacteriaceae</taxon>
        <taxon>Granulicella</taxon>
    </lineage>
</organism>
<protein>
    <recommendedName>
        <fullName evidence="6">Acetate kinase</fullName>
        <ecNumber evidence="6">2.7.2.1</ecNumber>
    </recommendedName>
    <alternativeName>
        <fullName evidence="6">Acetokinase</fullName>
    </alternativeName>
</protein>
<dbReference type="GO" id="GO:0000287">
    <property type="term" value="F:magnesium ion binding"/>
    <property type="evidence" value="ECO:0007669"/>
    <property type="project" value="UniProtKB-UniRule"/>
</dbReference>
<dbReference type="PRINTS" id="PR00471">
    <property type="entry name" value="ACETATEKNASE"/>
</dbReference>
<dbReference type="InterPro" id="IPR043129">
    <property type="entry name" value="ATPase_NBD"/>
</dbReference>
<dbReference type="GO" id="GO:0006085">
    <property type="term" value="P:acetyl-CoA biosynthetic process"/>
    <property type="evidence" value="ECO:0007669"/>
    <property type="project" value="UniProtKB-UniRule"/>
</dbReference>
<dbReference type="PROSITE" id="PS01076">
    <property type="entry name" value="ACETATE_KINASE_2"/>
    <property type="match status" value="1"/>
</dbReference>
<dbReference type="RefSeq" id="WP_348640767.1">
    <property type="nucleotide sequence ID" value="NZ_JACCCW010000001.1"/>
</dbReference>
<dbReference type="NCBIfam" id="TIGR00016">
    <property type="entry name" value="ackA"/>
    <property type="match status" value="1"/>
</dbReference>
<feature type="binding site" evidence="6">
    <location>
        <position position="101"/>
    </location>
    <ligand>
        <name>substrate</name>
    </ligand>
</feature>
<evidence type="ECO:0000256" key="5">
    <source>
        <dbReference type="ARBA" id="ARBA00022840"/>
    </source>
</evidence>
<evidence type="ECO:0000256" key="4">
    <source>
        <dbReference type="ARBA" id="ARBA00022777"/>
    </source>
</evidence>
<dbReference type="AlphaFoldDB" id="A0A7Y9PDS2"/>
<evidence type="ECO:0000256" key="3">
    <source>
        <dbReference type="ARBA" id="ARBA00022741"/>
    </source>
</evidence>
<dbReference type="GO" id="GO:0006083">
    <property type="term" value="P:acetate metabolic process"/>
    <property type="evidence" value="ECO:0007669"/>
    <property type="project" value="TreeGrafter"/>
</dbReference>
<evidence type="ECO:0000256" key="2">
    <source>
        <dbReference type="ARBA" id="ARBA00022679"/>
    </source>
</evidence>
<evidence type="ECO:0000313" key="9">
    <source>
        <dbReference type="Proteomes" id="UP000589520"/>
    </source>
</evidence>
<dbReference type="InterPro" id="IPR004372">
    <property type="entry name" value="Ac/propionate_kinase"/>
</dbReference>
<accession>A0A7Y9PDS2</accession>
<feature type="site" description="Transition state stabilizer" evidence="6">
    <location>
        <position position="248"/>
    </location>
</feature>
<sequence length="408" mass="43499">MPIRSPIGKMQILVINSGSSSIKFSFFYAEAGAPRSLFEGEVSGIGGSEPKFGFRDAEGHDIAHEAPGGKARIASMEDAIEFVARAVSGPEVPKVEAIGYRVVHPGALLHEHQRITDRVMMELRRAADFAPLHDPEVVKIIEAMRGRFPAAGHFACFDTVFHETMPPEATAYPLPAEYAERGVRRYGFHGLSCESIVMQLREAAVPFPHRMVIAHLGGGCSVTALVDGRSVDTSMGLTPTGGIVMATRPGDLDPGLVLYLLRQSGNDTDAVEKMLNHSSGLAALSGISGDMREVRDAAEKGDERARLALRIFTRSVKKTIGSYLALTGGLEAVVFAGGIGEHDAASRAEILAGLEPLGISLDAGCNAKKKDGLRRVSMEGSATAVYVVPAEEDLMIARHVARLSRSGS</sequence>
<evidence type="ECO:0000313" key="8">
    <source>
        <dbReference type="EMBL" id="NYF78065.1"/>
    </source>
</evidence>
<name>A0A7Y9PDS2_9BACT</name>
<comment type="similarity">
    <text evidence="1 6 7">Belongs to the acetokinase family.</text>
</comment>
<dbReference type="InterPro" id="IPR000890">
    <property type="entry name" value="Aliphatic_acid_kin_short-chain"/>
</dbReference>
<keyword evidence="3 6" id="KW-0547">Nucleotide-binding</keyword>
<evidence type="ECO:0000256" key="6">
    <source>
        <dbReference type="HAMAP-Rule" id="MF_00020"/>
    </source>
</evidence>
<comment type="subcellular location">
    <subcellularLocation>
        <location evidence="6">Cytoplasm</location>
    </subcellularLocation>
</comment>
<keyword evidence="2 6" id="KW-0808">Transferase</keyword>
<keyword evidence="6" id="KW-0479">Metal-binding</keyword>
<dbReference type="PROSITE" id="PS01075">
    <property type="entry name" value="ACETATE_KINASE_1"/>
    <property type="match status" value="1"/>
</dbReference>
<feature type="binding site" evidence="6">
    <location>
        <position position="23"/>
    </location>
    <ligand>
        <name>ATP</name>
        <dbReference type="ChEBI" id="CHEBI:30616"/>
    </ligand>
</feature>
<dbReference type="EC" id="2.7.2.1" evidence="6"/>
<dbReference type="PIRSF" id="PIRSF000722">
    <property type="entry name" value="Acetate_prop_kin"/>
    <property type="match status" value="1"/>
</dbReference>
<feature type="site" description="Transition state stabilizer" evidence="6">
    <location>
        <position position="189"/>
    </location>
</feature>
<keyword evidence="4 6" id="KW-0418">Kinase</keyword>
<dbReference type="SUPFAM" id="SSF53067">
    <property type="entry name" value="Actin-like ATPase domain"/>
    <property type="match status" value="2"/>
</dbReference>
<dbReference type="Proteomes" id="UP000589520">
    <property type="component" value="Unassembled WGS sequence"/>
</dbReference>
<keyword evidence="5 6" id="KW-0067">ATP-binding</keyword>
<feature type="active site" description="Proton donor/acceptor" evidence="6">
    <location>
        <position position="158"/>
    </location>
</feature>
<comment type="caution">
    <text evidence="8">The sequence shown here is derived from an EMBL/GenBank/DDBJ whole genome shotgun (WGS) entry which is preliminary data.</text>
</comment>
<dbReference type="UniPathway" id="UPA00340">
    <property type="reaction ID" value="UER00458"/>
</dbReference>
<feature type="binding site" evidence="6">
    <location>
        <position position="16"/>
    </location>
    <ligand>
        <name>Mg(2+)</name>
        <dbReference type="ChEBI" id="CHEBI:18420"/>
    </ligand>
</feature>
<keyword evidence="9" id="KW-1185">Reference proteome</keyword>
<comment type="subunit">
    <text evidence="6">Homodimer.</text>
</comment>
<dbReference type="Pfam" id="PF00871">
    <property type="entry name" value="Acetate_kinase"/>
    <property type="match status" value="1"/>
</dbReference>
<proteinExistence type="inferred from homology"/>
<dbReference type="GO" id="GO:0005737">
    <property type="term" value="C:cytoplasm"/>
    <property type="evidence" value="ECO:0007669"/>
    <property type="project" value="UniProtKB-SubCell"/>
</dbReference>
<reference evidence="8 9" key="1">
    <citation type="submission" date="2020-07" db="EMBL/GenBank/DDBJ databases">
        <title>Genomic Encyclopedia of Type Strains, Phase IV (KMG-V): Genome sequencing to study the core and pangenomes of soil and plant-associated prokaryotes.</title>
        <authorList>
            <person name="Whitman W."/>
        </authorList>
    </citation>
    <scope>NUCLEOTIDE SEQUENCE [LARGE SCALE GENOMIC DNA]</scope>
    <source>
        <strain evidence="8 9">X4EP2</strain>
    </source>
</reference>
<gene>
    <name evidence="6" type="primary">ackA</name>
    <name evidence="8" type="ORF">HDF17_000352</name>
</gene>
<dbReference type="GO" id="GO:0008776">
    <property type="term" value="F:acetate kinase activity"/>
    <property type="evidence" value="ECO:0007669"/>
    <property type="project" value="UniProtKB-UniRule"/>
</dbReference>
<comment type="cofactor">
    <cofactor evidence="6">
        <name>Mg(2+)</name>
        <dbReference type="ChEBI" id="CHEBI:18420"/>
    </cofactor>
    <cofactor evidence="6">
        <name>Mn(2+)</name>
        <dbReference type="ChEBI" id="CHEBI:29035"/>
    </cofactor>
    <text evidence="6">Mg(2+). Can also accept Mn(2+).</text>
</comment>
<dbReference type="EMBL" id="JACCCW010000001">
    <property type="protein sequence ID" value="NYF78065.1"/>
    <property type="molecule type" value="Genomic_DNA"/>
</dbReference>
<evidence type="ECO:0000256" key="1">
    <source>
        <dbReference type="ARBA" id="ARBA00008748"/>
    </source>
</evidence>
<comment type="catalytic activity">
    <reaction evidence="6">
        <text>acetate + ATP = acetyl phosphate + ADP</text>
        <dbReference type="Rhea" id="RHEA:11352"/>
        <dbReference type="ChEBI" id="CHEBI:22191"/>
        <dbReference type="ChEBI" id="CHEBI:30089"/>
        <dbReference type="ChEBI" id="CHEBI:30616"/>
        <dbReference type="ChEBI" id="CHEBI:456216"/>
        <dbReference type="EC" id="2.7.2.1"/>
    </reaction>
</comment>
<dbReference type="HAMAP" id="MF_00020">
    <property type="entry name" value="Acetate_kinase"/>
    <property type="match status" value="1"/>
</dbReference>
<feature type="binding site" evidence="6">
    <location>
        <begin position="215"/>
        <end position="219"/>
    </location>
    <ligand>
        <name>ATP</name>
        <dbReference type="ChEBI" id="CHEBI:30616"/>
    </ligand>
</feature>
<dbReference type="Gene3D" id="3.30.420.40">
    <property type="match status" value="2"/>
</dbReference>
<keyword evidence="6" id="KW-0460">Magnesium</keyword>